<organism evidence="1 2">
    <name type="scientific">Burkholderia phage BcepIL02</name>
    <dbReference type="NCBI Taxonomy" id="2886898"/>
    <lineage>
        <taxon>Viruses</taxon>
        <taxon>Duplodnaviria</taxon>
        <taxon>Heunggongvirae</taxon>
        <taxon>Uroviricota</taxon>
        <taxon>Caudoviricetes</taxon>
        <taxon>Lessievirus</taxon>
        <taxon>Lessievirus bcepil02</taxon>
    </lineage>
</organism>
<reference evidence="1 2" key="1">
    <citation type="journal article" date="2011" name="J. Bacteriol.">
        <title>Genomes and Characterization of Phages Bcep22 and BcepIL02, Founders of a Novel Phage Type in Burkholderia cenocepacia.</title>
        <authorList>
            <person name="Gill J.J."/>
            <person name="Summer E.J."/>
            <person name="Russell W.K."/>
            <person name="Cologna S.M."/>
            <person name="Carlile T.M."/>
            <person name="Fuller A.C."/>
            <person name="Kitsopoulos K."/>
            <person name="Mebane L.M."/>
            <person name="Parkinson B.N."/>
            <person name="Sullivan D."/>
            <person name="Carmody L.A."/>
            <person name="Gonzalez C.F."/>
            <person name="Lipuma J.J."/>
            <person name="Young R."/>
        </authorList>
    </citation>
    <scope>NUCLEOTIDE SEQUENCE [LARGE SCALE GENOMIC DNA]</scope>
</reference>
<proteinExistence type="predicted"/>
<dbReference type="RefSeq" id="YP_002922696.1">
    <property type="nucleotide sequence ID" value="NC_012743.2"/>
</dbReference>
<evidence type="ECO:0000313" key="1">
    <source>
        <dbReference type="EMBL" id="ACR15017.1"/>
    </source>
</evidence>
<sequence>MSETINIADLVKPKFKPGDYVFRIERGERGNIQNIRPVRIAKVNYHVEIARHDGKEVRAEAIIYADAWNKPYFDHELVASLDDLPADDRLPRLG</sequence>
<accession>C5IHL6</accession>
<dbReference type="EMBL" id="FJ937737">
    <property type="protein sequence ID" value="ACR15017.1"/>
    <property type="molecule type" value="Genomic_DNA"/>
</dbReference>
<name>C5IHL6_9CAUD</name>
<protein>
    <submittedName>
        <fullName evidence="1">Uncharacterized protein</fullName>
    </submittedName>
</protein>
<dbReference type="KEGG" id="vg:7943908"/>
<keyword evidence="2" id="KW-1185">Reference proteome</keyword>
<gene>
    <name evidence="1" type="ORF">BcepIL02_gp24</name>
</gene>
<dbReference type="OrthoDB" id="41119at10239"/>
<evidence type="ECO:0000313" key="2">
    <source>
        <dbReference type="Proteomes" id="UP000001481"/>
    </source>
</evidence>
<dbReference type="GeneID" id="7943908"/>
<dbReference type="Proteomes" id="UP000001481">
    <property type="component" value="Segment"/>
</dbReference>